<organism evidence="5 7">
    <name type="scientific">Gibberella zeae (strain ATCC MYA-4620 / CBS 123657 / FGSC 9075 / NRRL 31084 / PH-1)</name>
    <name type="common">Wheat head blight fungus</name>
    <name type="synonym">Fusarium graminearum</name>
    <dbReference type="NCBI Taxonomy" id="229533"/>
    <lineage>
        <taxon>Eukaryota</taxon>
        <taxon>Fungi</taxon>
        <taxon>Dikarya</taxon>
        <taxon>Ascomycota</taxon>
        <taxon>Pezizomycotina</taxon>
        <taxon>Sordariomycetes</taxon>
        <taxon>Hypocreomycetidae</taxon>
        <taxon>Hypocreales</taxon>
        <taxon>Nectriaceae</taxon>
        <taxon>Fusarium</taxon>
    </lineage>
</organism>
<dbReference type="Pfam" id="PF00400">
    <property type="entry name" value="WD40"/>
    <property type="match status" value="11"/>
</dbReference>
<gene>
    <name evidence="5" type="ORF">FGRAMPH1_01T08789</name>
</gene>
<dbReference type="STRING" id="229533.A0A098DCM1"/>
<evidence type="ECO:0000256" key="2">
    <source>
        <dbReference type="ARBA" id="ARBA00022737"/>
    </source>
</evidence>
<feature type="repeat" description="WD" evidence="3">
    <location>
        <begin position="1204"/>
        <end position="1237"/>
    </location>
</feature>
<dbReference type="InterPro" id="IPR001680">
    <property type="entry name" value="WD40_rpt"/>
</dbReference>
<dbReference type="SUPFAM" id="SSF53167">
    <property type="entry name" value="Purine and uridine phosphorylases"/>
    <property type="match status" value="1"/>
</dbReference>
<reference evidence="5 7" key="3">
    <citation type="journal article" date="2015" name="BMC Genomics">
        <title>The completed genome sequence of the pathogenic ascomycete fungus Fusarium graminearum.</title>
        <authorList>
            <person name="King R."/>
            <person name="Urban M."/>
            <person name="Hammond-Kosack M.C."/>
            <person name="Hassani-Pak K."/>
            <person name="Hammond-Kosack K.E."/>
        </authorList>
    </citation>
    <scope>NUCLEOTIDE SEQUENCE [LARGE SCALE GENOMIC DNA]</scope>
    <source>
        <strain evidence="7">ATCC MYA-4620 / CBS 123657 / FGSC 9075 / NRRL 31084 / PH-1</strain>
        <strain evidence="5">PH-1</strain>
    </source>
</reference>
<feature type="repeat" description="WD" evidence="3">
    <location>
        <begin position="1370"/>
        <end position="1411"/>
    </location>
</feature>
<dbReference type="PROSITE" id="PS50294">
    <property type="entry name" value="WD_REPEATS_REGION"/>
    <property type="match status" value="10"/>
</dbReference>
<sequence>MKTRLKSPDLYTIAWIAALSIERAAATALLHDRHDAPEGFHQHASDTNVYTWGRVGEHNIVIASLPAGVYGLTSAATTVSDLAHSLPHIRIGLLVGIGGGIARPDEGQDIRLGDVVVSRPDGTTGGVVQYDLGKATANGVWERKGSLDKPPSVLLHALASLQAEHEIAQSKVPGLLQTMLEANPGMRRPKTDFTYQGTENDRLFKPQHDHTGGSNCNKCDPAWEVKREQRESTEPEIHYGIIASGNKLIKNAAFRDSLLEDTEHQLLCVEMEAAGLMDRFPCLVIRGICDYADSHKNDQWQRYAAATAAAFALELLEYVPVGQLKSTQKIIDAVKSLNREVSKLEASINNIDHHIVLDYLPNAEGASFDSYEEEHNPTCLANTRVELLRDIHRWIDNATSKTIFWLNGMAGTGKSTISRTVARSRSERGDLGASFFFKRGETDRRNLAKFVPTVARRLAWSIPEVTPFIKTALDTDPAIVDKAVREQFGRLVREPLLKVKTTSLSQPSVVIVVDALDECEKDADIKLLLELLSTLRLAEVLRIRVLITSRPELPLRLGFSSIGDTHQDLILHKIPQSIIEHDISVFLRHEFANIRDNFNIEAVDELKLPVYWPGEPNLEKLITAAVPLFIFAATVCRFVNDLCLGSPDELLQSVLNVAGTSQGSKLEMTYSPVLKQQVVNRSGSERLDIIESFRLIVGTIVMLASPLSMRALALLLDIHVIKVKTRLSMLHSVLEVPESLDLPVRLLHLSFRDYLIDPGNKETAEFRVDEKLKHQNLTRHCLRVMCNALHENICGLPFPGARRIMVNSSELEERIPPQLQYACMHWAYHQTEGDSRPDHDDEMHDFLTTHFLHWLEAMSLLGRVKECLDSLKSLARWLEKHEDSSLSTFMADAVRFVQAYFAVIDEAPLQTYCCLVFAPSKSIVRRTFENAIPKWIMNLPKVQETWDACLMVLEGHDREANSVAFSRYAKKVASASWDTTIRIWNVETGECEQVLRGHKKYISSVVFSHDSKKVASASYDETIRIWNTKTGECELTLEDHSNLANSVTFSYNSKKVASASSDKTIRIWDAETGKCQQILEGHRKEVNSVVFSHDSKRVASASYSKIRIWNTETGVCERVLKGRHNKTNSVAFSHNSKKVASASSDKTIRIWDSETGKCQQILEGHRKEVNSVVFSHDSKKVASASSDKTIRIWDAETGKCQQILEGHRKEVNSVVFSHDSKKVASASSDKTLRIWDIGIVGRKRMLEDHSDKVHLVMFSHDSRKVASASNDGTVRLWNTKTGICERILEGDDFSDNLVFSHDLKKVASVSLSKTIRIWNTKTGICERILEGDDFSDNWVFSHDLKKVASVSLSKTIRIWNTEMDIRERVLRGHKKHISSVVFSHDSKKVASASWDKTIRIWNAETGECEQVLEGHGHWVDSVVFSHDMKLVASASRDKTIRIWSADMGKCKKILEAGCYDVNSMVFSHDLKKLASATTDKTIHIWDVKTGDHQDEIPLDGYVHVLSFTSDKRGIITDHGTFALADHLAFDPKPRVSLQSLETPLLACTDSTWVTMAERDLLWLPPECRDGKVAISGKVVAIGCESGRVMLLGISTMET</sequence>
<keyword evidence="2" id="KW-0677">Repeat</keyword>
<dbReference type="EMBL" id="HG970333">
    <property type="protein sequence ID" value="CEF76197.1"/>
    <property type="molecule type" value="Genomic_DNA"/>
</dbReference>
<name>A0A098DCM1_GIBZE</name>
<feature type="repeat" description="WD" evidence="3">
    <location>
        <begin position="1079"/>
        <end position="1119"/>
    </location>
</feature>
<reference evidence="6" key="4">
    <citation type="submission" date="2017-01" db="UniProtKB">
        <authorList>
            <consortium name="EnsemblFungi"/>
        </authorList>
    </citation>
    <scope>IDENTIFICATION</scope>
    <source>
        <strain evidence="6">PH-1 / ATCC MYA-4620 / FGSC 9075 / NRRL 31084</strain>
    </source>
</reference>
<keyword evidence="1 3" id="KW-0853">WD repeat</keyword>
<dbReference type="InterPro" id="IPR019775">
    <property type="entry name" value="WD40_repeat_CS"/>
</dbReference>
<dbReference type="Gene3D" id="2.130.10.10">
    <property type="entry name" value="YVTN repeat-like/Quinoprotein amine dehydrogenase"/>
    <property type="match status" value="5"/>
</dbReference>
<feature type="repeat" description="WD" evidence="3">
    <location>
        <begin position="1412"/>
        <end position="1453"/>
    </location>
</feature>
<dbReference type="PANTHER" id="PTHR19879">
    <property type="entry name" value="TRANSCRIPTION INITIATION FACTOR TFIID"/>
    <property type="match status" value="1"/>
</dbReference>
<dbReference type="InterPro" id="IPR036322">
    <property type="entry name" value="WD40_repeat_dom_sf"/>
</dbReference>
<evidence type="ECO:0000259" key="4">
    <source>
        <dbReference type="PROSITE" id="PS50837"/>
    </source>
</evidence>
<dbReference type="InterPro" id="IPR015943">
    <property type="entry name" value="WD40/YVTN_repeat-like_dom_sf"/>
</dbReference>
<dbReference type="Gene3D" id="3.40.50.300">
    <property type="entry name" value="P-loop containing nucleotide triphosphate hydrolases"/>
    <property type="match status" value="1"/>
</dbReference>
<dbReference type="Pfam" id="PF24883">
    <property type="entry name" value="NPHP3_N"/>
    <property type="match status" value="1"/>
</dbReference>
<accession>A0A0E0RY72</accession>
<dbReference type="InParanoid" id="A0A098DCM1"/>
<feature type="repeat" description="WD" evidence="3">
    <location>
        <begin position="1246"/>
        <end position="1287"/>
    </location>
</feature>
<feature type="repeat" description="WD" evidence="3">
    <location>
        <begin position="1120"/>
        <end position="1161"/>
    </location>
</feature>
<dbReference type="Gene3D" id="3.40.50.1580">
    <property type="entry name" value="Nucleoside phosphorylase domain"/>
    <property type="match status" value="1"/>
</dbReference>
<keyword evidence="7" id="KW-1185">Reference proteome</keyword>
<accession>A0A098DCM1</accession>
<dbReference type="PROSITE" id="PS50082">
    <property type="entry name" value="WD_REPEATS_2"/>
    <property type="match status" value="11"/>
</dbReference>
<dbReference type="CDD" id="cd00200">
    <property type="entry name" value="WD40"/>
    <property type="match status" value="2"/>
</dbReference>
<protein>
    <submittedName>
        <fullName evidence="5">Chromosome 2, complete genome</fullName>
    </submittedName>
</protein>
<dbReference type="InterPro" id="IPR056884">
    <property type="entry name" value="NPHP3-like_N"/>
</dbReference>
<dbReference type="SMART" id="SM00320">
    <property type="entry name" value="WD40"/>
    <property type="match status" value="13"/>
</dbReference>
<feature type="repeat" description="WD" evidence="3">
    <location>
        <begin position="1162"/>
        <end position="1203"/>
    </location>
</feature>
<dbReference type="EnsemblFungi" id="CEF76197">
    <property type="protein sequence ID" value="CEF76197"/>
    <property type="gene ID" value="FGRRES_17132"/>
</dbReference>
<reference evidence="6 7" key="1">
    <citation type="journal article" date="2007" name="Science">
        <title>The Fusarium graminearum genome reveals a link between localized polymorphism and pathogen specialization.</title>
        <authorList>
            <person name="Cuomo C.A."/>
            <person name="Gueldener U."/>
            <person name="Xu J.-R."/>
            <person name="Trail F."/>
            <person name="Turgeon B.G."/>
            <person name="Di Pietro A."/>
            <person name="Walton J.D."/>
            <person name="Ma L.-J."/>
            <person name="Baker S.E."/>
            <person name="Rep M."/>
            <person name="Adam G."/>
            <person name="Antoniw J."/>
            <person name="Baldwin T."/>
            <person name="Calvo S.E."/>
            <person name="Chang Y.-L."/>
            <person name="DeCaprio D."/>
            <person name="Gale L.R."/>
            <person name="Gnerre S."/>
            <person name="Goswami R.S."/>
            <person name="Hammond-Kosack K."/>
            <person name="Harris L.J."/>
            <person name="Hilburn K."/>
            <person name="Kennell J.C."/>
            <person name="Kroken S."/>
            <person name="Magnuson J.K."/>
            <person name="Mannhaupt G."/>
            <person name="Mauceli E.W."/>
            <person name="Mewes H.-W."/>
            <person name="Mitterbauer R."/>
            <person name="Muehlbauer G."/>
            <person name="Muensterkoetter M."/>
            <person name="Nelson D."/>
            <person name="O'Donnell K."/>
            <person name="Ouellet T."/>
            <person name="Qi W."/>
            <person name="Quesneville H."/>
            <person name="Roncero M.I.G."/>
            <person name="Seong K.-Y."/>
            <person name="Tetko I.V."/>
            <person name="Urban M."/>
            <person name="Waalwijk C."/>
            <person name="Ward T.J."/>
            <person name="Yao J."/>
            <person name="Birren B.W."/>
            <person name="Kistler H.C."/>
        </authorList>
    </citation>
    <scope>NUCLEOTIDE SEQUENCE [LARGE SCALE GENOMIC DNA]</scope>
    <source>
        <strain evidence="7">ATCC MYA-4620 / CBS 123657 / FGSC 9075 / NRRL 31084 / PH-1</strain>
        <strain evidence="6">PH-1 / ATCC MYA-4620 / FGSC 9075 / NRRL 31084</strain>
    </source>
</reference>
<feature type="repeat" description="WD" evidence="3">
    <location>
        <begin position="953"/>
        <end position="994"/>
    </location>
</feature>
<dbReference type="InterPro" id="IPR020472">
    <property type="entry name" value="WD40_PAC1"/>
</dbReference>
<proteinExistence type="predicted"/>
<dbReference type="SUPFAM" id="SSF52540">
    <property type="entry name" value="P-loop containing nucleoside triphosphate hydrolases"/>
    <property type="match status" value="1"/>
</dbReference>
<feature type="repeat" description="WD" evidence="3">
    <location>
        <begin position="1454"/>
        <end position="1495"/>
    </location>
</feature>
<dbReference type="PROSITE" id="PS50837">
    <property type="entry name" value="NACHT"/>
    <property type="match status" value="1"/>
</dbReference>
<evidence type="ECO:0000313" key="6">
    <source>
        <dbReference type="EnsemblFungi" id="CEF76197"/>
    </source>
</evidence>
<evidence type="ECO:0000313" key="7">
    <source>
        <dbReference type="Proteomes" id="UP000070720"/>
    </source>
</evidence>
<dbReference type="InterPro" id="IPR007111">
    <property type="entry name" value="NACHT_NTPase"/>
</dbReference>
<dbReference type="InterPro" id="IPR035994">
    <property type="entry name" value="Nucleoside_phosphorylase_sf"/>
</dbReference>
<dbReference type="Proteomes" id="UP000070720">
    <property type="component" value="Chromosome 2"/>
</dbReference>
<feature type="domain" description="NACHT" evidence="4">
    <location>
        <begin position="402"/>
        <end position="551"/>
    </location>
</feature>
<evidence type="ECO:0000313" key="5">
    <source>
        <dbReference type="EMBL" id="CEF76197.1"/>
    </source>
</evidence>
<dbReference type="GO" id="GO:0009116">
    <property type="term" value="P:nucleoside metabolic process"/>
    <property type="evidence" value="ECO:0007669"/>
    <property type="project" value="InterPro"/>
</dbReference>
<dbReference type="VEuPathDB" id="FungiDB:FGRAMPH1_01G08789"/>
<dbReference type="PRINTS" id="PR00320">
    <property type="entry name" value="GPROTEINBRPT"/>
</dbReference>
<dbReference type="PROSITE" id="PS00678">
    <property type="entry name" value="WD_REPEATS_1"/>
    <property type="match status" value="9"/>
</dbReference>
<dbReference type="InterPro" id="IPR027417">
    <property type="entry name" value="P-loop_NTPase"/>
</dbReference>
<dbReference type="GO" id="GO:0003824">
    <property type="term" value="F:catalytic activity"/>
    <property type="evidence" value="ECO:0007669"/>
    <property type="project" value="InterPro"/>
</dbReference>
<dbReference type="eggNOG" id="KOG0266">
    <property type="taxonomic scope" value="Eukaryota"/>
</dbReference>
<evidence type="ECO:0000256" key="3">
    <source>
        <dbReference type="PROSITE-ProRule" id="PRU00221"/>
    </source>
</evidence>
<dbReference type="SUPFAM" id="SSF50978">
    <property type="entry name" value="WD40 repeat-like"/>
    <property type="match status" value="2"/>
</dbReference>
<reference evidence="6 7" key="2">
    <citation type="journal article" date="2010" name="Nature">
        <title>Comparative genomics reveals mobile pathogenicity chromosomes in Fusarium.</title>
        <authorList>
            <person name="Ma L.J."/>
            <person name="van der Does H.C."/>
            <person name="Borkovich K.A."/>
            <person name="Coleman J.J."/>
            <person name="Daboussi M.J."/>
            <person name="Di Pietro A."/>
            <person name="Dufresne M."/>
            <person name="Freitag M."/>
            <person name="Grabherr M."/>
            <person name="Henrissat B."/>
            <person name="Houterman P.M."/>
            <person name="Kang S."/>
            <person name="Shim W.B."/>
            <person name="Woloshuk C."/>
            <person name="Xie X."/>
            <person name="Xu J.R."/>
            <person name="Antoniw J."/>
            <person name="Baker S.E."/>
            <person name="Bluhm B.H."/>
            <person name="Breakspear A."/>
            <person name="Brown D.W."/>
            <person name="Butchko R.A."/>
            <person name="Chapman S."/>
            <person name="Coulson R."/>
            <person name="Coutinho P.M."/>
            <person name="Danchin E.G."/>
            <person name="Diener A."/>
            <person name="Gale L.R."/>
            <person name="Gardiner D.M."/>
            <person name="Goff S."/>
            <person name="Hammond-Kosack K.E."/>
            <person name="Hilburn K."/>
            <person name="Hua-Van A."/>
            <person name="Jonkers W."/>
            <person name="Kazan K."/>
            <person name="Kodira C.D."/>
            <person name="Koehrsen M."/>
            <person name="Kumar L."/>
            <person name="Lee Y.H."/>
            <person name="Li L."/>
            <person name="Manners J.M."/>
            <person name="Miranda-Saavedra D."/>
            <person name="Mukherjee M."/>
            <person name="Park G."/>
            <person name="Park J."/>
            <person name="Park S.Y."/>
            <person name="Proctor R.H."/>
            <person name="Regev A."/>
            <person name="Ruiz-Roldan M.C."/>
            <person name="Sain D."/>
            <person name="Sakthikumar S."/>
            <person name="Sykes S."/>
            <person name="Schwartz D.C."/>
            <person name="Turgeon B.G."/>
            <person name="Wapinski I."/>
            <person name="Yoder O."/>
            <person name="Young S."/>
            <person name="Zeng Q."/>
            <person name="Zhou S."/>
            <person name="Galagan J."/>
            <person name="Cuomo C.A."/>
            <person name="Kistler H.C."/>
            <person name="Rep M."/>
        </authorList>
    </citation>
    <scope>GENOME REANNOTATION</scope>
    <source>
        <strain evidence="7">ATCC MYA-4620 / CBS 123657 / FGSC 9075 / NRRL 31084 / PH-1</strain>
        <strain evidence="6">PH-1 / ATCC MYA-4620 / FGSC 9075 / NRRL 31084</strain>
    </source>
</reference>
<dbReference type="PANTHER" id="PTHR19879:SF9">
    <property type="entry name" value="TRANSCRIPTION INITIATION FACTOR TFIID SUBUNIT 5"/>
    <property type="match status" value="1"/>
</dbReference>
<feature type="repeat" description="WD" evidence="3">
    <location>
        <begin position="995"/>
        <end position="1036"/>
    </location>
</feature>
<feature type="repeat" description="WD" evidence="3">
    <location>
        <begin position="1037"/>
        <end position="1078"/>
    </location>
</feature>
<evidence type="ECO:0000256" key="1">
    <source>
        <dbReference type="ARBA" id="ARBA00022574"/>
    </source>
</evidence>